<dbReference type="AlphaFoldDB" id="A0A1I0QSC9"/>
<dbReference type="EMBL" id="FOJA01000001">
    <property type="protein sequence ID" value="SEW30514.1"/>
    <property type="molecule type" value="Genomic_DNA"/>
</dbReference>
<dbReference type="STRING" id="355548.SAMN04487945_2932"/>
<organism evidence="1 2">
    <name type="scientific">Halobacterium jilantaiense</name>
    <dbReference type="NCBI Taxonomy" id="355548"/>
    <lineage>
        <taxon>Archaea</taxon>
        <taxon>Methanobacteriati</taxon>
        <taxon>Methanobacteriota</taxon>
        <taxon>Stenosarchaea group</taxon>
        <taxon>Halobacteria</taxon>
        <taxon>Halobacteriales</taxon>
        <taxon>Halobacteriaceae</taxon>
        <taxon>Halobacterium</taxon>
    </lineage>
</organism>
<evidence type="ECO:0000313" key="1">
    <source>
        <dbReference type="EMBL" id="SEW30514.1"/>
    </source>
</evidence>
<reference evidence="1 2" key="1">
    <citation type="submission" date="2016-10" db="EMBL/GenBank/DDBJ databases">
        <authorList>
            <person name="de Groot N.N."/>
        </authorList>
    </citation>
    <scope>NUCLEOTIDE SEQUENCE [LARGE SCALE GENOMIC DNA]</scope>
    <source>
        <strain evidence="1 2">CGMCC 1.5337</strain>
    </source>
</reference>
<dbReference type="Proteomes" id="UP000198518">
    <property type="component" value="Unassembled WGS sequence"/>
</dbReference>
<proteinExistence type="predicted"/>
<gene>
    <name evidence="1" type="ORF">SAMN04487945_2932</name>
</gene>
<dbReference type="RefSeq" id="WP_177170857.1">
    <property type="nucleotide sequence ID" value="NZ_FOJA01000001.1"/>
</dbReference>
<name>A0A1I0QSC9_9EURY</name>
<protein>
    <submittedName>
        <fullName evidence="1">Uncharacterized protein</fullName>
    </submittedName>
</protein>
<sequence length="48" mass="5335">MLVAMGIVFFTGSYKSYDLWQRRPVTGVAFFLAGVALWIGPRVVDIGE</sequence>
<accession>A0A1I0QSC9</accession>
<keyword evidence="2" id="KW-1185">Reference proteome</keyword>
<evidence type="ECO:0000313" key="2">
    <source>
        <dbReference type="Proteomes" id="UP000198518"/>
    </source>
</evidence>